<gene>
    <name evidence="2" type="ORF">NITUZ_30332</name>
    <name evidence="1" type="ORF">NUZ5A_50869</name>
</gene>
<name>V6AT09_9ARCH</name>
<protein>
    <submittedName>
        <fullName evidence="2">Uncharacterized protein</fullName>
    </submittedName>
</protein>
<dbReference type="EMBL" id="CBTY010000008">
    <property type="protein sequence ID" value="CDI05640.1"/>
    <property type="molecule type" value="Genomic_DNA"/>
</dbReference>
<dbReference type="Proteomes" id="UP000655759">
    <property type="component" value="Unassembled WGS sequence"/>
</dbReference>
<proteinExistence type="predicted"/>
<accession>V6AT09</accession>
<evidence type="ECO:0000313" key="3">
    <source>
        <dbReference type="Proteomes" id="UP000018159"/>
    </source>
</evidence>
<evidence type="ECO:0000313" key="1">
    <source>
        <dbReference type="EMBL" id="CAE6499165.1"/>
    </source>
</evidence>
<dbReference type="RefSeq" id="WP_048195609.1">
    <property type="nucleotide sequence ID" value="NZ_CAJNAQ010000005.1"/>
</dbReference>
<reference evidence="1" key="3">
    <citation type="submission" date="2021-02" db="EMBL/GenBank/DDBJ databases">
        <authorList>
            <person name="Han P."/>
        </authorList>
    </citation>
    <scope>NUCLEOTIDE SEQUENCE</scope>
    <source>
        <strain evidence="1">Candidatus Nitrosotenuis uzonensis 5A</strain>
    </source>
</reference>
<sequence>MGKTQKFHGYNTDIERLATRIETYLTENGFEVAFSKDQTRPVSWCFIQARKLGALRTAAGARRSTDISIRGSPDNFEVSIGTGEWGKNLIMSAPLFVVPVIGIAATLTKIYTAKRFEDNLWKYIKEQANFLRDSGQSGKKETSKASDQREFDCDYVEGYPGWSSQVLGGKLILERQKKGTDQLIFEAPDGKKIQIPAANIEKATIISRKKGLAEHDLMIELTCKDKNKTIHPVINLADDIIAGVLAGINEIVAEDKYLRDMYKN</sequence>
<dbReference type="Proteomes" id="UP000018159">
    <property type="component" value="Unassembled WGS sequence"/>
</dbReference>
<keyword evidence="3" id="KW-1185">Reference proteome</keyword>
<evidence type="ECO:0000313" key="2">
    <source>
        <dbReference type="EMBL" id="CDI05640.1"/>
    </source>
</evidence>
<dbReference type="EMBL" id="CAJNAQ010000005">
    <property type="protein sequence ID" value="CAE6499165.1"/>
    <property type="molecule type" value="Genomic_DNA"/>
</dbReference>
<comment type="caution">
    <text evidence="2">The sequence shown here is derived from an EMBL/GenBank/DDBJ whole genome shotgun (WGS) entry which is preliminary data.</text>
</comment>
<dbReference type="OrthoDB" id="55635at2157"/>
<dbReference type="AlphaFoldDB" id="V6AT09"/>
<organism evidence="2 3">
    <name type="scientific">Candidatus Nitrosotenuis uzonensis</name>
    <dbReference type="NCBI Taxonomy" id="1407055"/>
    <lineage>
        <taxon>Archaea</taxon>
        <taxon>Nitrososphaerota</taxon>
        <taxon>Candidatus Nitrosotenuis</taxon>
    </lineage>
</organism>
<reference evidence="2" key="2">
    <citation type="submission" date="2013-10" db="EMBL/GenBank/DDBJ databases">
        <authorList>
            <person name="Regsiter A."/>
        </authorList>
    </citation>
    <scope>NUCLEOTIDE SEQUENCE</scope>
    <source>
        <strain evidence="2">N4</strain>
    </source>
</reference>
<reference evidence="2" key="1">
    <citation type="journal article" date="2013" name="PLoS ONE">
        <title>Enrichment and Genome Sequence of the Group I.1a Ammonia-Oxidizing Archaeon ?Ca. Nitrosotenuis uzonensis? Representing a Clade Globally.</title>
        <authorList>
            <person name="Lebedeva E.V."/>
            <person name="Hatzenpichler R."/>
            <person name="Pelletier E."/>
            <person name="Schuster N."/>
            <person name="Hauzmayer S."/>
            <person name="Bulaev A."/>
            <person name="Grigor'eva N.V."/>
            <person name="Galushko A."/>
            <person name="Schmid M."/>
            <person name="Palatinszky M."/>
            <person name="Le Paslier D."/>
            <person name="Daims H."/>
            <person name="Wagner M."/>
        </authorList>
    </citation>
    <scope>NUCLEOTIDE SEQUENCE [LARGE SCALE GENOMIC DNA]</scope>
    <source>
        <strain evidence="2">N4</strain>
    </source>
</reference>